<comment type="caution">
    <text evidence="2">The sequence shown here is derived from an EMBL/GenBank/DDBJ whole genome shotgun (WGS) entry which is preliminary data.</text>
</comment>
<keyword evidence="3" id="KW-1185">Reference proteome</keyword>
<feature type="region of interest" description="Disordered" evidence="1">
    <location>
        <begin position="101"/>
        <end position="133"/>
    </location>
</feature>
<accession>A0A433D6L9</accession>
<name>A0A433D6L9_9FUNG</name>
<reference evidence="2 3" key="1">
    <citation type="journal article" date="2018" name="New Phytol.">
        <title>Phylogenomics of Endogonaceae and evolution of mycorrhizas within Mucoromycota.</title>
        <authorList>
            <person name="Chang Y."/>
            <person name="Desiro A."/>
            <person name="Na H."/>
            <person name="Sandor L."/>
            <person name="Lipzen A."/>
            <person name="Clum A."/>
            <person name="Barry K."/>
            <person name="Grigoriev I.V."/>
            <person name="Martin F.M."/>
            <person name="Stajich J.E."/>
            <person name="Smith M.E."/>
            <person name="Bonito G."/>
            <person name="Spatafora J.W."/>
        </authorList>
    </citation>
    <scope>NUCLEOTIDE SEQUENCE [LARGE SCALE GENOMIC DNA]</scope>
    <source>
        <strain evidence="2 3">GMNB39</strain>
    </source>
</reference>
<dbReference type="Proteomes" id="UP000268093">
    <property type="component" value="Unassembled WGS sequence"/>
</dbReference>
<proteinExistence type="predicted"/>
<dbReference type="EMBL" id="RBNI01005759">
    <property type="protein sequence ID" value="RUP46500.1"/>
    <property type="molecule type" value="Genomic_DNA"/>
</dbReference>
<protein>
    <submittedName>
        <fullName evidence="2">Uncharacterized protein</fullName>
    </submittedName>
</protein>
<evidence type="ECO:0000256" key="1">
    <source>
        <dbReference type="SAM" id="MobiDB-lite"/>
    </source>
</evidence>
<evidence type="ECO:0000313" key="3">
    <source>
        <dbReference type="Proteomes" id="UP000268093"/>
    </source>
</evidence>
<dbReference type="AlphaFoldDB" id="A0A433D6L9"/>
<sequence length="154" mass="17703">MGSCARPGCRSAWTLTRSVGGGSPSQVFNGTQCTIPKFVMLDQGTYTTLRECWFTAKLNGRREKRRNGDDWLNRQNKIYVGKSEAHSNSYRHTHIPAHTIAHSHNISTSRNNKRRKPDEDLNLSNPPNRHQVPLTPMKISESIYRLSTYYRWIS</sequence>
<gene>
    <name evidence="2" type="ORF">BC936DRAFT_146888</name>
</gene>
<organism evidence="2 3">
    <name type="scientific">Jimgerdemannia flammicorona</name>
    <dbReference type="NCBI Taxonomy" id="994334"/>
    <lineage>
        <taxon>Eukaryota</taxon>
        <taxon>Fungi</taxon>
        <taxon>Fungi incertae sedis</taxon>
        <taxon>Mucoromycota</taxon>
        <taxon>Mucoromycotina</taxon>
        <taxon>Endogonomycetes</taxon>
        <taxon>Endogonales</taxon>
        <taxon>Endogonaceae</taxon>
        <taxon>Jimgerdemannia</taxon>
    </lineage>
</organism>
<evidence type="ECO:0000313" key="2">
    <source>
        <dbReference type="EMBL" id="RUP46500.1"/>
    </source>
</evidence>